<dbReference type="SMART" id="SM00028">
    <property type="entry name" value="TPR"/>
    <property type="match status" value="4"/>
</dbReference>
<comment type="caution">
    <text evidence="4">The sequence shown here is derived from an EMBL/GenBank/DDBJ whole genome shotgun (WGS) entry which is preliminary data.</text>
</comment>
<dbReference type="InterPro" id="IPR019734">
    <property type="entry name" value="TPR_rpt"/>
</dbReference>
<evidence type="ECO:0000256" key="3">
    <source>
        <dbReference type="PROSITE-ProRule" id="PRU00339"/>
    </source>
</evidence>
<name>A0A816EVY6_ADIRI</name>
<dbReference type="PROSITE" id="PS50005">
    <property type="entry name" value="TPR"/>
    <property type="match status" value="1"/>
</dbReference>
<dbReference type="PANTHER" id="PTHR45641">
    <property type="entry name" value="TETRATRICOPEPTIDE REPEAT PROTEIN (AFU_ORTHOLOGUE AFUA_6G03870)"/>
    <property type="match status" value="1"/>
</dbReference>
<gene>
    <name evidence="4" type="ORF">XAT740_LOCUS55723</name>
</gene>
<evidence type="ECO:0000313" key="4">
    <source>
        <dbReference type="EMBL" id="CAF1654913.1"/>
    </source>
</evidence>
<organism evidence="4 5">
    <name type="scientific">Adineta ricciae</name>
    <name type="common">Rotifer</name>
    <dbReference type="NCBI Taxonomy" id="249248"/>
    <lineage>
        <taxon>Eukaryota</taxon>
        <taxon>Metazoa</taxon>
        <taxon>Spiralia</taxon>
        <taxon>Gnathifera</taxon>
        <taxon>Rotifera</taxon>
        <taxon>Eurotatoria</taxon>
        <taxon>Bdelloidea</taxon>
        <taxon>Adinetida</taxon>
        <taxon>Adinetidae</taxon>
        <taxon>Adineta</taxon>
    </lineage>
</organism>
<evidence type="ECO:0000256" key="2">
    <source>
        <dbReference type="ARBA" id="ARBA00022803"/>
    </source>
</evidence>
<dbReference type="Pfam" id="PF13424">
    <property type="entry name" value="TPR_12"/>
    <property type="match status" value="1"/>
</dbReference>
<sequence length="247" mass="28782">MQDNHLCSFGQLTLHKATENRKSGNMAHAYHQLSYIHYRLNKFNTALDYFEKALTIYNKYGKMYASVIADTYSMIGQLQFEQKKDLEKALENIQRALEIRRKQYNTEPQTLAKKYTQIDETLLYLQRHDDALDNLKKALKIQDTLPKYHMDLASTYSTISHALDIYTRCLRPSHPNLAAVHDNMANNLGHLRHFNEAISHANKAINISLSCLPFDHEDVIKRQQTLRTLETAQQYQQQQQQTTAHSQ</sequence>
<feature type="repeat" description="TPR" evidence="3">
    <location>
        <begin position="27"/>
        <end position="60"/>
    </location>
</feature>
<dbReference type="EMBL" id="CAJNOR010010572">
    <property type="protein sequence ID" value="CAF1654913.1"/>
    <property type="molecule type" value="Genomic_DNA"/>
</dbReference>
<dbReference type="Gene3D" id="1.25.40.10">
    <property type="entry name" value="Tetratricopeptide repeat domain"/>
    <property type="match status" value="2"/>
</dbReference>
<proteinExistence type="predicted"/>
<keyword evidence="5" id="KW-1185">Reference proteome</keyword>
<protein>
    <submittedName>
        <fullName evidence="4">Uncharacterized protein</fullName>
    </submittedName>
</protein>
<evidence type="ECO:0000313" key="5">
    <source>
        <dbReference type="Proteomes" id="UP000663828"/>
    </source>
</evidence>
<evidence type="ECO:0000256" key="1">
    <source>
        <dbReference type="ARBA" id="ARBA00022737"/>
    </source>
</evidence>
<dbReference type="Proteomes" id="UP000663828">
    <property type="component" value="Unassembled WGS sequence"/>
</dbReference>
<reference evidence="4" key="1">
    <citation type="submission" date="2021-02" db="EMBL/GenBank/DDBJ databases">
        <authorList>
            <person name="Nowell W R."/>
        </authorList>
    </citation>
    <scope>NUCLEOTIDE SEQUENCE</scope>
</reference>
<dbReference type="InterPro" id="IPR011990">
    <property type="entry name" value="TPR-like_helical_dom_sf"/>
</dbReference>
<dbReference type="SUPFAM" id="SSF48452">
    <property type="entry name" value="TPR-like"/>
    <property type="match status" value="2"/>
</dbReference>
<accession>A0A816EVY6</accession>
<keyword evidence="2 3" id="KW-0802">TPR repeat</keyword>
<dbReference type="AlphaFoldDB" id="A0A816EVY6"/>
<keyword evidence="1" id="KW-0677">Repeat</keyword>
<dbReference type="PANTHER" id="PTHR45641:SF1">
    <property type="entry name" value="AAA+ ATPASE DOMAIN-CONTAINING PROTEIN"/>
    <property type="match status" value="1"/>
</dbReference>